<evidence type="ECO:0000256" key="6">
    <source>
        <dbReference type="SAM" id="Phobius"/>
    </source>
</evidence>
<evidence type="ECO:0000313" key="9">
    <source>
        <dbReference type="Proteomes" id="UP000182334"/>
    </source>
</evidence>
<evidence type="ECO:0000256" key="1">
    <source>
        <dbReference type="ARBA" id="ARBA00004141"/>
    </source>
</evidence>
<proteinExistence type="predicted"/>
<feature type="coiled-coil region" evidence="5">
    <location>
        <begin position="51"/>
        <end position="78"/>
    </location>
</feature>
<comment type="subcellular location">
    <subcellularLocation>
        <location evidence="1">Membrane</location>
        <topology evidence="1">Multi-pass membrane protein</topology>
    </subcellularLocation>
</comment>
<evidence type="ECO:0000256" key="4">
    <source>
        <dbReference type="ARBA" id="ARBA00023136"/>
    </source>
</evidence>
<dbReference type="InterPro" id="IPR010482">
    <property type="entry name" value="TECPR1-like_DysF"/>
</dbReference>
<gene>
    <name evidence="8" type="ORF">SAMEA4029010_CIC11G00000001682</name>
</gene>
<dbReference type="EMBL" id="LT635758">
    <property type="protein sequence ID" value="SGZ51411.1"/>
    <property type="molecule type" value="Genomic_DNA"/>
</dbReference>
<feature type="transmembrane region" description="Helical" evidence="6">
    <location>
        <begin position="182"/>
        <end position="205"/>
    </location>
</feature>
<dbReference type="PANTHER" id="PTHR28304:SF1">
    <property type="entry name" value="PEROXISOMAL MEMBRANE PROTEIN PEX28"/>
    <property type="match status" value="1"/>
</dbReference>
<keyword evidence="5" id="KW-0175">Coiled coil</keyword>
<dbReference type="PANTHER" id="PTHR28304">
    <property type="entry name" value="PEROXISOMAL MEMBRANE PROTEIN PEX29"/>
    <property type="match status" value="1"/>
</dbReference>
<reference evidence="8 9" key="1">
    <citation type="submission" date="2016-10" db="EMBL/GenBank/DDBJ databases">
        <authorList>
            <person name="de Groot N.N."/>
        </authorList>
    </citation>
    <scope>NUCLEOTIDE SEQUENCE [LARGE SCALE GENOMIC DNA]</scope>
    <source>
        <strain evidence="8 9">CBS 141442</strain>
    </source>
</reference>
<dbReference type="AlphaFoldDB" id="A0A1L0BJS7"/>
<evidence type="ECO:0000313" key="8">
    <source>
        <dbReference type="EMBL" id="SGZ51411.1"/>
    </source>
</evidence>
<evidence type="ECO:0000256" key="5">
    <source>
        <dbReference type="SAM" id="Coils"/>
    </source>
</evidence>
<dbReference type="GO" id="GO:0005778">
    <property type="term" value="C:peroxisomal membrane"/>
    <property type="evidence" value="ECO:0007669"/>
    <property type="project" value="TreeGrafter"/>
</dbReference>
<dbReference type="InterPro" id="IPR052816">
    <property type="entry name" value="Peroxisomal_Membrane_PEX28-32"/>
</dbReference>
<protein>
    <submittedName>
        <fullName evidence="8">CIC11C00000001682</fullName>
    </submittedName>
</protein>
<sequence>MSDLNTNRQSRRARVMASLYDYSTSIAESKAGSNRGLAAGTAASFLALGLEQMEKKNRESLEQDYEFTEAEVEAVQNMALSAEEYQKSKEKFHFMDRFMEKMVQHTMNEGSADAEELSQRLHDPSRSKKAPLSLILLTSNMKRLSAKMGVVFKVQYGLVHILTWKRPTKTLCVLVFYTAVCLWPHLVVALPLLVLLFGIILPAYIHRHPMDTPELIKVPRRGQSFLDFLNESNDRSVIMDMIDEPMSEEDSLSQTYSTSSGSFHATKKPQSASSIALQTLDVAEEVQTSEKAKIVKKNVSLLMNMRDLQNLTTDLLNSIDQGEKMSTDLVGFKDERLTTFIFYVLIAVTSVVLFFGKYIPWRMIFILSGWVFMLLCHPKAKKYLVTLSNNNKKGKPVAEVTEEDADSEEEVGDKKLKLPFESFDRHDIIVDDKPEVRVVEIYELQKRDLFKHEWNLYAYTKRLFDFKDTVRVSGKLPHGVDALTKVHPPPEWKYDFGYANNWRIDQKPLEFLLARGIDQEHLSCRDDTEGWIYDDLPVDQDSTAEFRRRRLFRECYRYSRPPRKVTL</sequence>
<accession>A0A1L0BJS7</accession>
<organism evidence="8 9">
    <name type="scientific">Sungouiella intermedia</name>
    <dbReference type="NCBI Taxonomy" id="45354"/>
    <lineage>
        <taxon>Eukaryota</taxon>
        <taxon>Fungi</taxon>
        <taxon>Dikarya</taxon>
        <taxon>Ascomycota</taxon>
        <taxon>Saccharomycotina</taxon>
        <taxon>Pichiomycetes</taxon>
        <taxon>Metschnikowiaceae</taxon>
        <taxon>Sungouiella</taxon>
    </lineage>
</organism>
<feature type="transmembrane region" description="Helical" evidence="6">
    <location>
        <begin position="337"/>
        <end position="355"/>
    </location>
</feature>
<evidence type="ECO:0000256" key="3">
    <source>
        <dbReference type="ARBA" id="ARBA00022989"/>
    </source>
</evidence>
<keyword evidence="3 6" id="KW-1133">Transmembrane helix</keyword>
<name>A0A1L0BJS7_9ASCO</name>
<keyword evidence="4 6" id="KW-0472">Membrane</keyword>
<evidence type="ECO:0000256" key="2">
    <source>
        <dbReference type="ARBA" id="ARBA00022692"/>
    </source>
</evidence>
<dbReference type="Pfam" id="PF06398">
    <property type="entry name" value="Pex24p"/>
    <property type="match status" value="1"/>
</dbReference>
<dbReference type="STRING" id="45354.A0A1L0BJS7"/>
<dbReference type="GO" id="GO:0007031">
    <property type="term" value="P:peroxisome organization"/>
    <property type="evidence" value="ECO:0007669"/>
    <property type="project" value="UniProtKB-ARBA"/>
</dbReference>
<feature type="domain" description="TECPR1-like DysF" evidence="7">
    <location>
        <begin position="131"/>
        <end position="553"/>
    </location>
</feature>
<evidence type="ECO:0000259" key="7">
    <source>
        <dbReference type="Pfam" id="PF06398"/>
    </source>
</evidence>
<keyword evidence="9" id="KW-1185">Reference proteome</keyword>
<keyword evidence="2 6" id="KW-0812">Transmembrane</keyword>
<dbReference type="OrthoDB" id="74314at2759"/>
<dbReference type="Proteomes" id="UP000182334">
    <property type="component" value="Chromosome III"/>
</dbReference>